<dbReference type="PANTHER" id="PTHR46796">
    <property type="entry name" value="HTH-TYPE TRANSCRIPTIONAL ACTIVATOR RHAS-RELATED"/>
    <property type="match status" value="1"/>
</dbReference>
<dbReference type="Proteomes" id="UP000565576">
    <property type="component" value="Unassembled WGS sequence"/>
</dbReference>
<evidence type="ECO:0000313" key="7">
    <source>
        <dbReference type="EMBL" id="SCB49505.1"/>
    </source>
</evidence>
<evidence type="ECO:0000313" key="8">
    <source>
        <dbReference type="Proteomes" id="UP000199205"/>
    </source>
</evidence>
<dbReference type="PROSITE" id="PS01124">
    <property type="entry name" value="HTH_ARAC_FAMILY_2"/>
    <property type="match status" value="1"/>
</dbReference>
<dbReference type="SUPFAM" id="SSF46689">
    <property type="entry name" value="Homeodomain-like"/>
    <property type="match status" value="2"/>
</dbReference>
<name>A0A1C3XBG8_9HYPH</name>
<proteinExistence type="predicted"/>
<reference evidence="7" key="1">
    <citation type="submission" date="2016-08" db="EMBL/GenBank/DDBJ databases">
        <authorList>
            <person name="Seilhamer J.J."/>
        </authorList>
    </citation>
    <scope>NUCLEOTIDE SEQUENCE [LARGE SCALE GENOMIC DNA]</scope>
    <source>
        <strain evidence="7">P1-7</strain>
    </source>
</reference>
<evidence type="ECO:0000259" key="5">
    <source>
        <dbReference type="PROSITE" id="PS01124"/>
    </source>
</evidence>
<feature type="region of interest" description="Disordered" evidence="4">
    <location>
        <begin position="319"/>
        <end position="349"/>
    </location>
</feature>
<dbReference type="InterPro" id="IPR018060">
    <property type="entry name" value="HTH_AraC"/>
</dbReference>
<dbReference type="GO" id="GO:0043565">
    <property type="term" value="F:sequence-specific DNA binding"/>
    <property type="evidence" value="ECO:0007669"/>
    <property type="project" value="InterPro"/>
</dbReference>
<dbReference type="SMART" id="SM00342">
    <property type="entry name" value="HTH_ARAC"/>
    <property type="match status" value="1"/>
</dbReference>
<dbReference type="OrthoDB" id="7285481at2"/>
<feature type="compositionally biased region" description="Basic residues" evidence="4">
    <location>
        <begin position="322"/>
        <end position="336"/>
    </location>
</feature>
<protein>
    <submittedName>
        <fullName evidence="7">AraC-binding-like domain-containing protein</fullName>
    </submittedName>
    <submittedName>
        <fullName evidence="6">AraC-like DNA-binding protein</fullName>
    </submittedName>
</protein>
<keyword evidence="1" id="KW-0805">Transcription regulation</keyword>
<evidence type="ECO:0000313" key="6">
    <source>
        <dbReference type="EMBL" id="MBB6488235.1"/>
    </source>
</evidence>
<reference evidence="8" key="2">
    <citation type="submission" date="2016-08" db="EMBL/GenBank/DDBJ databases">
        <authorList>
            <person name="Varghese N."/>
            <person name="Submissions Spin"/>
        </authorList>
    </citation>
    <scope>NUCLEOTIDE SEQUENCE [LARGE SCALE GENOMIC DNA]</scope>
    <source>
        <strain evidence="8">P1-7</strain>
    </source>
</reference>
<organism evidence="7 8">
    <name type="scientific">Rhizobium lusitanum</name>
    <dbReference type="NCBI Taxonomy" id="293958"/>
    <lineage>
        <taxon>Bacteria</taxon>
        <taxon>Pseudomonadati</taxon>
        <taxon>Pseudomonadota</taxon>
        <taxon>Alphaproteobacteria</taxon>
        <taxon>Hyphomicrobiales</taxon>
        <taxon>Rhizobiaceae</taxon>
        <taxon>Rhizobium/Agrobacterium group</taxon>
        <taxon>Rhizobium</taxon>
    </lineage>
</organism>
<dbReference type="Gene3D" id="1.10.10.60">
    <property type="entry name" value="Homeodomain-like"/>
    <property type="match status" value="1"/>
</dbReference>
<gene>
    <name evidence="7" type="ORF">GA0061101_13063</name>
    <name evidence="6" type="ORF">GGD46_005549</name>
</gene>
<dbReference type="InterPro" id="IPR050204">
    <property type="entry name" value="AraC_XylS_family_regulators"/>
</dbReference>
<dbReference type="EMBL" id="JACHBG010000020">
    <property type="protein sequence ID" value="MBB6488235.1"/>
    <property type="molecule type" value="Genomic_DNA"/>
</dbReference>
<dbReference type="RefSeq" id="WP_004112928.1">
    <property type="nucleotide sequence ID" value="NZ_FMAF01000030.1"/>
</dbReference>
<evidence type="ECO:0000256" key="1">
    <source>
        <dbReference type="ARBA" id="ARBA00023015"/>
    </source>
</evidence>
<dbReference type="InterPro" id="IPR009057">
    <property type="entry name" value="Homeodomain-like_sf"/>
</dbReference>
<accession>A0A1C3XBG8</accession>
<dbReference type="GO" id="GO:0003700">
    <property type="term" value="F:DNA-binding transcription factor activity"/>
    <property type="evidence" value="ECO:0007669"/>
    <property type="project" value="InterPro"/>
</dbReference>
<evidence type="ECO:0000256" key="3">
    <source>
        <dbReference type="ARBA" id="ARBA00023163"/>
    </source>
</evidence>
<keyword evidence="2 6" id="KW-0238">DNA-binding</keyword>
<keyword evidence="3" id="KW-0804">Transcription</keyword>
<dbReference type="EMBL" id="FMAF01000030">
    <property type="protein sequence ID" value="SCB49505.1"/>
    <property type="molecule type" value="Genomic_DNA"/>
</dbReference>
<sequence>MFQSSSPHLTFKRGGSSFDGMIETLGTAFGEYKAALVSPVDDFQWSLDFSTCDYATVIKGFHQHEFEFQIQPTINAVQHLSIVLPRSGGMGVTYASREATARPGKLLLYNNLEPESVVMYGRSNVIDELLLDWNVILQTLDQTFETPFSGSLDLLPELETSTSAGQMIGSLAETVIRGLRDPSVRSPIAMAHVTQALADLIVRFVPHKLSHLLDRKPYMIAPRHVRRAIEYMEANISQPIRMPMVAKAAGVSTRALQLGFRAFRETTPAAYLAMLRLRAARVELLDPANGHTTREICLKWGFLHFGRFSAMYKASYGESPSHTRKRVRGMQPRSRRQPQTVVGHSILRR</sequence>
<reference evidence="6 9" key="3">
    <citation type="submission" date="2020-08" db="EMBL/GenBank/DDBJ databases">
        <title>Genomic Encyclopedia of Type Strains, Phase IV (KMG-V): Genome sequencing to study the core and pangenomes of soil and plant-associated prokaryotes.</title>
        <authorList>
            <person name="Whitman W."/>
        </authorList>
    </citation>
    <scope>NUCLEOTIDE SEQUENCE [LARGE SCALE GENOMIC DNA]</scope>
    <source>
        <strain evidence="6 9">SEMIA 4060</strain>
    </source>
</reference>
<dbReference type="Proteomes" id="UP000199205">
    <property type="component" value="Unassembled WGS sequence"/>
</dbReference>
<dbReference type="SMR" id="A0A1C3XBG8"/>
<dbReference type="AlphaFoldDB" id="A0A1C3XBG8"/>
<dbReference type="PANTHER" id="PTHR46796:SF12">
    <property type="entry name" value="HTH-TYPE DNA-BINDING TRANSCRIPTIONAL ACTIVATOR EUTR"/>
    <property type="match status" value="1"/>
</dbReference>
<feature type="domain" description="HTH araC/xylS-type" evidence="5">
    <location>
        <begin position="226"/>
        <end position="326"/>
    </location>
</feature>
<dbReference type="Pfam" id="PF12833">
    <property type="entry name" value="HTH_18"/>
    <property type="match status" value="1"/>
</dbReference>
<evidence type="ECO:0000256" key="4">
    <source>
        <dbReference type="SAM" id="MobiDB-lite"/>
    </source>
</evidence>
<evidence type="ECO:0000256" key="2">
    <source>
        <dbReference type="ARBA" id="ARBA00023125"/>
    </source>
</evidence>
<evidence type="ECO:0000313" key="9">
    <source>
        <dbReference type="Proteomes" id="UP000565576"/>
    </source>
</evidence>